<name>A0ABN7W269_GIGMA</name>
<protein>
    <submittedName>
        <fullName evidence="1">313_t:CDS:1</fullName>
    </submittedName>
</protein>
<sequence length="73" mass="8365">MLVKIQTTKIKKILLVLINLKKPDLIGILTDAGKSNQFTEGMQLLRKQTIERHLTINDHQKAMIAKDNQQTKL</sequence>
<reference evidence="1 2" key="1">
    <citation type="submission" date="2021-06" db="EMBL/GenBank/DDBJ databases">
        <authorList>
            <person name="Kallberg Y."/>
            <person name="Tangrot J."/>
            <person name="Rosling A."/>
        </authorList>
    </citation>
    <scope>NUCLEOTIDE SEQUENCE [LARGE SCALE GENOMIC DNA]</scope>
    <source>
        <strain evidence="1 2">120-4 pot B 10/14</strain>
    </source>
</reference>
<dbReference type="EMBL" id="CAJVQB010027437">
    <property type="protein sequence ID" value="CAG8810545.1"/>
    <property type="molecule type" value="Genomic_DNA"/>
</dbReference>
<dbReference type="Proteomes" id="UP000789901">
    <property type="component" value="Unassembled WGS sequence"/>
</dbReference>
<proteinExistence type="predicted"/>
<accession>A0ABN7W269</accession>
<feature type="non-terminal residue" evidence="1">
    <location>
        <position position="73"/>
    </location>
</feature>
<gene>
    <name evidence="1" type="ORF">GMARGA_LOCUS25114</name>
</gene>
<evidence type="ECO:0000313" key="2">
    <source>
        <dbReference type="Proteomes" id="UP000789901"/>
    </source>
</evidence>
<keyword evidence="2" id="KW-1185">Reference proteome</keyword>
<evidence type="ECO:0000313" key="1">
    <source>
        <dbReference type="EMBL" id="CAG8810545.1"/>
    </source>
</evidence>
<comment type="caution">
    <text evidence="1">The sequence shown here is derived from an EMBL/GenBank/DDBJ whole genome shotgun (WGS) entry which is preliminary data.</text>
</comment>
<organism evidence="1 2">
    <name type="scientific">Gigaspora margarita</name>
    <dbReference type="NCBI Taxonomy" id="4874"/>
    <lineage>
        <taxon>Eukaryota</taxon>
        <taxon>Fungi</taxon>
        <taxon>Fungi incertae sedis</taxon>
        <taxon>Mucoromycota</taxon>
        <taxon>Glomeromycotina</taxon>
        <taxon>Glomeromycetes</taxon>
        <taxon>Diversisporales</taxon>
        <taxon>Gigasporaceae</taxon>
        <taxon>Gigaspora</taxon>
    </lineage>
</organism>